<dbReference type="GO" id="GO:0000981">
    <property type="term" value="F:DNA-binding transcription factor activity, RNA polymerase II-specific"/>
    <property type="evidence" value="ECO:0007669"/>
    <property type="project" value="InterPro"/>
</dbReference>
<dbReference type="InterPro" id="IPR036864">
    <property type="entry name" value="Zn2-C6_fun-type_DNA-bd_sf"/>
</dbReference>
<keyword evidence="7" id="KW-1185">Reference proteome</keyword>
<protein>
    <recommendedName>
        <fullName evidence="5">Zn(2)-C6 fungal-type domain-containing protein</fullName>
    </recommendedName>
</protein>
<feature type="domain" description="Zn(2)-C6 fungal-type" evidence="5">
    <location>
        <begin position="8"/>
        <end position="38"/>
    </location>
</feature>
<evidence type="ECO:0000313" key="6">
    <source>
        <dbReference type="EMBL" id="EPS41486.1"/>
    </source>
</evidence>
<sequence length="640" mass="72024">MSAKKNVACLACRRRKIKCSQEPECCANCAKANLPCVYKVPNAAAAGVKRRRGPYKKHAFNPDELGTEDTTSTEISESNAQLGNAKASISADLSDSTPSSFQTPSTIISPPHLGLSTTDTGTHPPFHQVLELWHLYTANVDPVTKIIHCPSFSRRLFELKFHQLDEGAESLMLSIYYAAVSSTPAREIQERFGKDKPSLQAQYRRLLEGRLAIASTTNYPNINTLQALTLFSVCLHRSDAVGIHWTTFALTCRIAQQLIDSTDLSIFETQMLRRLWWTICRLEFRTASKEPTVEPPPTIINWTKVPMPLNLNDLDLDPSADIEPEPRQGSTDMSFCLVSFELKRLVNAVVRLKVDNQRSGEQNEMEIALQRLGMIEECKKAVDAQILRYCHDSRPLDWMSRRISTIMLTKLKLLTRSNLSSPTSVGNGDLAFRDGEKLSTSLIILQNMYELQTDARINRWNWFFRDFVQWHALLFTLSEFCKQPKGLEADRAWDVLEPILEIWDTGLKQQGELEQFAPVTRLVAEARRKRAETHKKATNLNAYLHIPSPAPDAARGGLEYTDSQIKFNNAEQSNLTLDSTLFAFDAFDAANDLSKFESGLRTEAPDGIDFGFDASMAAFDWESWANEAQNLGWDFGTVAT</sequence>
<dbReference type="CDD" id="cd12148">
    <property type="entry name" value="fungal_TF_MHR"/>
    <property type="match status" value="1"/>
</dbReference>
<dbReference type="Pfam" id="PF00172">
    <property type="entry name" value="Zn_clus"/>
    <property type="match status" value="1"/>
</dbReference>
<reference evidence="7" key="2">
    <citation type="submission" date="2013-04" db="EMBL/GenBank/DDBJ databases">
        <title>Genomic mechanisms accounting for the adaptation to parasitism in nematode-trapping fungi.</title>
        <authorList>
            <person name="Ahren D.G."/>
        </authorList>
    </citation>
    <scope>NUCLEOTIDE SEQUENCE [LARGE SCALE GENOMIC DNA]</scope>
    <source>
        <strain evidence="7">CBS 200.50</strain>
    </source>
</reference>
<organism evidence="6 7">
    <name type="scientific">Dactylellina haptotyla (strain CBS 200.50)</name>
    <name type="common">Nematode-trapping fungus</name>
    <name type="synonym">Monacrosporium haptotylum</name>
    <dbReference type="NCBI Taxonomy" id="1284197"/>
    <lineage>
        <taxon>Eukaryota</taxon>
        <taxon>Fungi</taxon>
        <taxon>Dikarya</taxon>
        <taxon>Ascomycota</taxon>
        <taxon>Pezizomycotina</taxon>
        <taxon>Orbiliomycetes</taxon>
        <taxon>Orbiliales</taxon>
        <taxon>Orbiliaceae</taxon>
        <taxon>Dactylellina</taxon>
    </lineage>
</organism>
<dbReference type="PANTHER" id="PTHR31001:SF77">
    <property type="entry name" value="TRANSCRIPTION FACTOR, PUTATIVE (AFU_ORTHOLOGUE AFUA_3G12940)-RELATED"/>
    <property type="match status" value="1"/>
</dbReference>
<dbReference type="SUPFAM" id="SSF57701">
    <property type="entry name" value="Zn2/Cys6 DNA-binding domain"/>
    <property type="match status" value="1"/>
</dbReference>
<feature type="compositionally biased region" description="Polar residues" evidence="4">
    <location>
        <begin position="91"/>
        <end position="108"/>
    </location>
</feature>
<evidence type="ECO:0000256" key="2">
    <source>
        <dbReference type="ARBA" id="ARBA00022723"/>
    </source>
</evidence>
<keyword evidence="3" id="KW-0539">Nucleus</keyword>
<evidence type="ECO:0000259" key="5">
    <source>
        <dbReference type="PROSITE" id="PS50048"/>
    </source>
</evidence>
<dbReference type="OMA" id="GYVQWHS"/>
<dbReference type="Gene3D" id="4.10.240.10">
    <property type="entry name" value="Zn(2)-C6 fungal-type DNA-binding domain"/>
    <property type="match status" value="1"/>
</dbReference>
<dbReference type="CDD" id="cd00067">
    <property type="entry name" value="GAL4"/>
    <property type="match status" value="1"/>
</dbReference>
<dbReference type="PANTHER" id="PTHR31001">
    <property type="entry name" value="UNCHARACTERIZED TRANSCRIPTIONAL REGULATORY PROTEIN"/>
    <property type="match status" value="1"/>
</dbReference>
<comment type="caution">
    <text evidence="6">The sequence shown here is derived from an EMBL/GenBank/DDBJ whole genome shotgun (WGS) entry which is preliminary data.</text>
</comment>
<dbReference type="GO" id="GO:0003677">
    <property type="term" value="F:DNA binding"/>
    <property type="evidence" value="ECO:0007669"/>
    <property type="project" value="InterPro"/>
</dbReference>
<dbReference type="OrthoDB" id="424974at2759"/>
<dbReference type="AlphaFoldDB" id="S8AK19"/>
<reference evidence="6 7" key="1">
    <citation type="journal article" date="2013" name="PLoS Genet.">
        <title>Genomic mechanisms accounting for the adaptation to parasitism in nematode-trapping fungi.</title>
        <authorList>
            <person name="Meerupati T."/>
            <person name="Andersson K.M."/>
            <person name="Friman E."/>
            <person name="Kumar D."/>
            <person name="Tunlid A."/>
            <person name="Ahren D."/>
        </authorList>
    </citation>
    <scope>NUCLEOTIDE SEQUENCE [LARGE SCALE GENOMIC DNA]</scope>
    <source>
        <strain evidence="6 7">CBS 200.50</strain>
    </source>
</reference>
<dbReference type="Proteomes" id="UP000015100">
    <property type="component" value="Unassembled WGS sequence"/>
</dbReference>
<dbReference type="SMART" id="SM00066">
    <property type="entry name" value="GAL4"/>
    <property type="match status" value="1"/>
</dbReference>
<dbReference type="Pfam" id="PF04082">
    <property type="entry name" value="Fungal_trans"/>
    <property type="match status" value="1"/>
</dbReference>
<evidence type="ECO:0000256" key="1">
    <source>
        <dbReference type="ARBA" id="ARBA00004123"/>
    </source>
</evidence>
<evidence type="ECO:0000313" key="7">
    <source>
        <dbReference type="Proteomes" id="UP000015100"/>
    </source>
</evidence>
<comment type="subcellular location">
    <subcellularLocation>
        <location evidence="1">Nucleus</location>
    </subcellularLocation>
</comment>
<keyword evidence="2" id="KW-0479">Metal-binding</keyword>
<dbReference type="STRING" id="1284197.S8AK19"/>
<dbReference type="GO" id="GO:0008270">
    <property type="term" value="F:zinc ion binding"/>
    <property type="evidence" value="ECO:0007669"/>
    <property type="project" value="InterPro"/>
</dbReference>
<evidence type="ECO:0000256" key="4">
    <source>
        <dbReference type="SAM" id="MobiDB-lite"/>
    </source>
</evidence>
<dbReference type="GO" id="GO:0005634">
    <property type="term" value="C:nucleus"/>
    <property type="evidence" value="ECO:0007669"/>
    <property type="project" value="UniProtKB-SubCell"/>
</dbReference>
<dbReference type="InterPro" id="IPR050613">
    <property type="entry name" value="Sec_Metabolite_Reg"/>
</dbReference>
<evidence type="ECO:0000256" key="3">
    <source>
        <dbReference type="ARBA" id="ARBA00023242"/>
    </source>
</evidence>
<dbReference type="InterPro" id="IPR007219">
    <property type="entry name" value="XnlR_reg_dom"/>
</dbReference>
<dbReference type="PROSITE" id="PS50048">
    <property type="entry name" value="ZN2_CY6_FUNGAL_2"/>
    <property type="match status" value="1"/>
</dbReference>
<dbReference type="PROSITE" id="PS00463">
    <property type="entry name" value="ZN2_CY6_FUNGAL_1"/>
    <property type="match status" value="1"/>
</dbReference>
<dbReference type="InterPro" id="IPR001138">
    <property type="entry name" value="Zn2Cys6_DnaBD"/>
</dbReference>
<dbReference type="eggNOG" id="ENOG502SJTI">
    <property type="taxonomic scope" value="Eukaryota"/>
</dbReference>
<feature type="compositionally biased region" description="Low complexity" evidence="4">
    <location>
        <begin position="68"/>
        <end position="78"/>
    </location>
</feature>
<accession>S8AK19</accession>
<proteinExistence type="predicted"/>
<name>S8AK19_DACHA</name>
<feature type="region of interest" description="Disordered" evidence="4">
    <location>
        <begin position="55"/>
        <end position="111"/>
    </location>
</feature>
<dbReference type="EMBL" id="AQGS01000239">
    <property type="protein sequence ID" value="EPS41486.1"/>
    <property type="molecule type" value="Genomic_DNA"/>
</dbReference>
<gene>
    <name evidence="6" type="ORF">H072_4605</name>
</gene>
<dbReference type="HOGENOM" id="CLU_004083_7_1_1"/>
<dbReference type="GO" id="GO:0006351">
    <property type="term" value="P:DNA-templated transcription"/>
    <property type="evidence" value="ECO:0007669"/>
    <property type="project" value="InterPro"/>
</dbReference>